<dbReference type="Gramene" id="OMO59784">
    <property type="protein sequence ID" value="OMO59784"/>
    <property type="gene ID" value="CCACVL1_24611"/>
</dbReference>
<feature type="compositionally biased region" description="Basic and acidic residues" evidence="1">
    <location>
        <begin position="1"/>
        <end position="16"/>
    </location>
</feature>
<dbReference type="Proteomes" id="UP000188268">
    <property type="component" value="Unassembled WGS sequence"/>
</dbReference>
<evidence type="ECO:0000313" key="3">
    <source>
        <dbReference type="Proteomes" id="UP000188268"/>
    </source>
</evidence>
<feature type="region of interest" description="Disordered" evidence="1">
    <location>
        <begin position="1"/>
        <end position="37"/>
    </location>
</feature>
<organism evidence="2 3">
    <name type="scientific">Corchorus capsularis</name>
    <name type="common">Jute</name>
    <dbReference type="NCBI Taxonomy" id="210143"/>
    <lineage>
        <taxon>Eukaryota</taxon>
        <taxon>Viridiplantae</taxon>
        <taxon>Streptophyta</taxon>
        <taxon>Embryophyta</taxon>
        <taxon>Tracheophyta</taxon>
        <taxon>Spermatophyta</taxon>
        <taxon>Magnoliopsida</taxon>
        <taxon>eudicotyledons</taxon>
        <taxon>Gunneridae</taxon>
        <taxon>Pentapetalae</taxon>
        <taxon>rosids</taxon>
        <taxon>malvids</taxon>
        <taxon>Malvales</taxon>
        <taxon>Malvaceae</taxon>
        <taxon>Grewioideae</taxon>
        <taxon>Apeibeae</taxon>
        <taxon>Corchorus</taxon>
    </lineage>
</organism>
<reference evidence="2 3" key="1">
    <citation type="submission" date="2013-09" db="EMBL/GenBank/DDBJ databases">
        <title>Corchorus capsularis genome sequencing.</title>
        <authorList>
            <person name="Alam M."/>
            <person name="Haque M.S."/>
            <person name="Islam M.S."/>
            <person name="Emdad E.M."/>
            <person name="Islam M.M."/>
            <person name="Ahmed B."/>
            <person name="Halim A."/>
            <person name="Hossen Q.M.M."/>
            <person name="Hossain M.Z."/>
            <person name="Ahmed R."/>
            <person name="Khan M.M."/>
            <person name="Islam R."/>
            <person name="Rashid M.M."/>
            <person name="Khan S.A."/>
            <person name="Rahman M.S."/>
            <person name="Alam M."/>
        </authorList>
    </citation>
    <scope>NUCLEOTIDE SEQUENCE [LARGE SCALE GENOMIC DNA]</scope>
    <source>
        <strain evidence="3">cv. CVL-1</strain>
        <tissue evidence="2">Whole seedling</tissue>
    </source>
</reference>
<evidence type="ECO:0000256" key="1">
    <source>
        <dbReference type="SAM" id="MobiDB-lite"/>
    </source>
</evidence>
<dbReference type="AlphaFoldDB" id="A0A1R3GNU6"/>
<comment type="caution">
    <text evidence="2">The sequence shown here is derived from an EMBL/GenBank/DDBJ whole genome shotgun (WGS) entry which is preliminary data.</text>
</comment>
<gene>
    <name evidence="2" type="ORF">CCACVL1_24611</name>
</gene>
<evidence type="ECO:0000313" key="2">
    <source>
        <dbReference type="EMBL" id="OMO59784.1"/>
    </source>
</evidence>
<name>A0A1R3GNU6_COCAP</name>
<dbReference type="EMBL" id="AWWV01013862">
    <property type="protein sequence ID" value="OMO59784.1"/>
    <property type="molecule type" value="Genomic_DNA"/>
</dbReference>
<proteinExistence type="predicted"/>
<accession>A0A1R3GNU6</accession>
<keyword evidence="3" id="KW-1185">Reference proteome</keyword>
<protein>
    <submittedName>
        <fullName evidence="2">Uncharacterized protein</fullName>
    </submittedName>
</protein>
<sequence length="70" mass="8041">MLKEPQFSKEAEEIKGRNQMGNTFGLEDPDSGSYRSNTHCRRWWRRRHVGGIRGGGFGEPLGFNKEEDSL</sequence>